<reference evidence="1" key="1">
    <citation type="submission" date="2020-03" db="EMBL/GenBank/DDBJ databases">
        <title>The deep terrestrial virosphere.</title>
        <authorList>
            <person name="Holmfeldt K."/>
            <person name="Nilsson E."/>
            <person name="Simone D."/>
            <person name="Lopez-Fernandez M."/>
            <person name="Wu X."/>
            <person name="de Brujin I."/>
            <person name="Lundin D."/>
            <person name="Andersson A."/>
            <person name="Bertilsson S."/>
            <person name="Dopson M."/>
        </authorList>
    </citation>
    <scope>NUCLEOTIDE SEQUENCE</scope>
    <source>
        <strain evidence="1">MM415B01418</strain>
    </source>
</reference>
<organism evidence="1">
    <name type="scientific">viral metagenome</name>
    <dbReference type="NCBI Taxonomy" id="1070528"/>
    <lineage>
        <taxon>unclassified sequences</taxon>
        <taxon>metagenomes</taxon>
        <taxon>organismal metagenomes</taxon>
    </lineage>
</organism>
<proteinExistence type="predicted"/>
<dbReference type="EMBL" id="MT141335">
    <property type="protein sequence ID" value="QJA58692.1"/>
    <property type="molecule type" value="Genomic_DNA"/>
</dbReference>
<protein>
    <submittedName>
        <fullName evidence="1">Uncharacterized protein</fullName>
    </submittedName>
</protein>
<sequence length="293" mass="32886">MNIIHRPSNLPAGMARELGFTATQITWRLDDDPAAQAVDLLRHADLDIWLAYHPGPEWYAGKPLYAALQRSIGAARHCLGPRLLGVRLNHEERAVAYPQGFSRNIAARIAGWEPMLQQIRSGTHPVHLLEGKDVSWTLKSLYRMYVREACQASSRQILALADVCLDFSLDLLVYPLHANNVPSAPRILPREEYSLDPGLKHPAIVRELSSWGNFSRGWVDEQARAVTGRWIMTLQQADETPQQVEEGLRWRLEARNKDGLAPEGVGYWSPKSSSYPGQVDYLLGIKRALKGSP</sequence>
<dbReference type="AlphaFoldDB" id="A0A6M3IQJ6"/>
<accession>A0A6M3IQJ6</accession>
<name>A0A6M3IQJ6_9ZZZZ</name>
<evidence type="ECO:0000313" key="1">
    <source>
        <dbReference type="EMBL" id="QJA58692.1"/>
    </source>
</evidence>
<gene>
    <name evidence="1" type="ORF">MM415B01418_0016</name>
</gene>